<protein>
    <submittedName>
        <fullName evidence="1">Uncharacterized protein</fullName>
    </submittedName>
</protein>
<proteinExistence type="predicted"/>
<sequence>MTTRGRRRREQYAGRVPGTHICLNNALTRSELARMHSTHYAPAHVVRTELRIVSFDLVMSTNGYKSDADANNRNSRHARLRDDGVRQYRLDCRELINCASVAIDAGAAAGDA</sequence>
<organism evidence="1 2">
    <name type="scientific">Eumeta variegata</name>
    <name type="common">Bagworm moth</name>
    <name type="synonym">Eumeta japonica</name>
    <dbReference type="NCBI Taxonomy" id="151549"/>
    <lineage>
        <taxon>Eukaryota</taxon>
        <taxon>Metazoa</taxon>
        <taxon>Ecdysozoa</taxon>
        <taxon>Arthropoda</taxon>
        <taxon>Hexapoda</taxon>
        <taxon>Insecta</taxon>
        <taxon>Pterygota</taxon>
        <taxon>Neoptera</taxon>
        <taxon>Endopterygota</taxon>
        <taxon>Lepidoptera</taxon>
        <taxon>Glossata</taxon>
        <taxon>Ditrysia</taxon>
        <taxon>Tineoidea</taxon>
        <taxon>Psychidae</taxon>
        <taxon>Oiketicinae</taxon>
        <taxon>Eumeta</taxon>
    </lineage>
</organism>
<dbReference type="Proteomes" id="UP000299102">
    <property type="component" value="Unassembled WGS sequence"/>
</dbReference>
<reference evidence="1 2" key="1">
    <citation type="journal article" date="2019" name="Commun. Biol.">
        <title>The bagworm genome reveals a unique fibroin gene that provides high tensile strength.</title>
        <authorList>
            <person name="Kono N."/>
            <person name="Nakamura H."/>
            <person name="Ohtoshi R."/>
            <person name="Tomita M."/>
            <person name="Numata K."/>
            <person name="Arakawa K."/>
        </authorList>
    </citation>
    <scope>NUCLEOTIDE SEQUENCE [LARGE SCALE GENOMIC DNA]</scope>
</reference>
<dbReference type="AlphaFoldDB" id="A0A4C1YP25"/>
<evidence type="ECO:0000313" key="1">
    <source>
        <dbReference type="EMBL" id="GBP77908.1"/>
    </source>
</evidence>
<gene>
    <name evidence="1" type="ORF">EVAR_89561_1</name>
</gene>
<accession>A0A4C1YP25</accession>
<keyword evidence="2" id="KW-1185">Reference proteome</keyword>
<evidence type="ECO:0000313" key="2">
    <source>
        <dbReference type="Proteomes" id="UP000299102"/>
    </source>
</evidence>
<name>A0A4C1YP25_EUMVA</name>
<comment type="caution">
    <text evidence="1">The sequence shown here is derived from an EMBL/GenBank/DDBJ whole genome shotgun (WGS) entry which is preliminary data.</text>
</comment>
<dbReference type="EMBL" id="BGZK01001353">
    <property type="protein sequence ID" value="GBP77908.1"/>
    <property type="molecule type" value="Genomic_DNA"/>
</dbReference>